<evidence type="ECO:0000313" key="2">
    <source>
        <dbReference type="Proteomes" id="UP000063308"/>
    </source>
</evidence>
<organism evidence="1 2">
    <name type="scientific">Bradyrhizobium diazoefficiens</name>
    <dbReference type="NCBI Taxonomy" id="1355477"/>
    <lineage>
        <taxon>Bacteria</taxon>
        <taxon>Pseudomonadati</taxon>
        <taxon>Pseudomonadota</taxon>
        <taxon>Alphaproteobacteria</taxon>
        <taxon>Hyphomicrobiales</taxon>
        <taxon>Nitrobacteraceae</taxon>
        <taxon>Bradyrhizobium</taxon>
    </lineage>
</organism>
<name>A0A0E4BXI6_9BRAD</name>
<protein>
    <submittedName>
        <fullName evidence="1">Uncharacterized protein</fullName>
    </submittedName>
</protein>
<dbReference type="EMBL" id="AP014685">
    <property type="protein sequence ID" value="BAR62623.1"/>
    <property type="molecule type" value="Genomic_DNA"/>
</dbReference>
<reference evidence="1 2" key="1">
    <citation type="submission" date="2014-11" db="EMBL/GenBank/DDBJ databases">
        <title>Symbiosis island explosion on the genome of extra-slow-growing strains of soybean bradyrhizobia with massive insertion sequences.</title>
        <authorList>
            <person name="Iida T."/>
            <person name="Minamisawa K."/>
        </authorList>
    </citation>
    <scope>NUCLEOTIDE SEQUENCE [LARGE SCALE GENOMIC DNA]</scope>
    <source>
        <strain evidence="1 2">NK6</strain>
    </source>
</reference>
<accession>A0A0E4BXI6</accession>
<gene>
    <name evidence="1" type="ORF">NK6_9484</name>
</gene>
<sequence length="60" mass="6260">MEAASPRSCTCLTPDLSQNCDRSAPPSLLSGLTGNASRIIVGASRDQRRIAQTANIGSDQ</sequence>
<dbReference type="AlphaFoldDB" id="A0A0E4BXI6"/>
<evidence type="ECO:0000313" key="1">
    <source>
        <dbReference type="EMBL" id="BAR62623.1"/>
    </source>
</evidence>
<proteinExistence type="predicted"/>
<dbReference type="Proteomes" id="UP000063308">
    <property type="component" value="Chromosome"/>
</dbReference>